<dbReference type="InterPro" id="IPR046002">
    <property type="entry name" value="DUF5958"/>
</dbReference>
<evidence type="ECO:0000313" key="2">
    <source>
        <dbReference type="Proteomes" id="UP000263642"/>
    </source>
</evidence>
<comment type="caution">
    <text evidence="1">The sequence shown here is derived from an EMBL/GenBank/DDBJ whole genome shotgun (WGS) entry which is preliminary data.</text>
</comment>
<dbReference type="AlphaFoldDB" id="A0A3D3RCI8"/>
<gene>
    <name evidence="1" type="ORF">DIT97_27350</name>
</gene>
<proteinExistence type="predicted"/>
<dbReference type="Pfam" id="PF19383">
    <property type="entry name" value="DUF5958"/>
    <property type="match status" value="1"/>
</dbReference>
<name>A0A3D3RCI8_9PLAN</name>
<sequence>MPTTNGIEYEIRLNQIRQGVITGEDGLEWFAGLEGTEQKSVLCTLNYMCMQAGPTTADVPLAILDAGLKPTFTPCVMLKSGKLRTASSKALHLPSTEYLKLFRLLIALFKIADQRRAELCVPDCRHWWHQDLASEAVLLTIRENYHNGNL</sequence>
<organism evidence="1 2">
    <name type="scientific">Gimesia maris</name>
    <dbReference type="NCBI Taxonomy" id="122"/>
    <lineage>
        <taxon>Bacteria</taxon>
        <taxon>Pseudomonadati</taxon>
        <taxon>Planctomycetota</taxon>
        <taxon>Planctomycetia</taxon>
        <taxon>Planctomycetales</taxon>
        <taxon>Planctomycetaceae</taxon>
        <taxon>Gimesia</taxon>
    </lineage>
</organism>
<evidence type="ECO:0000313" key="1">
    <source>
        <dbReference type="EMBL" id="HCO26545.1"/>
    </source>
</evidence>
<reference evidence="1 2" key="1">
    <citation type="journal article" date="2018" name="Nat. Biotechnol.">
        <title>A standardized bacterial taxonomy based on genome phylogeny substantially revises the tree of life.</title>
        <authorList>
            <person name="Parks D.H."/>
            <person name="Chuvochina M."/>
            <person name="Waite D.W."/>
            <person name="Rinke C."/>
            <person name="Skarshewski A."/>
            <person name="Chaumeil P.A."/>
            <person name="Hugenholtz P."/>
        </authorList>
    </citation>
    <scope>NUCLEOTIDE SEQUENCE [LARGE SCALE GENOMIC DNA]</scope>
    <source>
        <strain evidence="1">UBA9375</strain>
    </source>
</reference>
<dbReference type="EMBL" id="DQAY01000162">
    <property type="protein sequence ID" value="HCO26545.1"/>
    <property type="molecule type" value="Genomic_DNA"/>
</dbReference>
<accession>A0A3D3RCI8</accession>
<dbReference type="Proteomes" id="UP000263642">
    <property type="component" value="Unassembled WGS sequence"/>
</dbReference>
<protein>
    <submittedName>
        <fullName evidence="1">Uncharacterized protein</fullName>
    </submittedName>
</protein>